<reference evidence="1" key="4">
    <citation type="submission" date="2025-08" db="UniProtKB">
        <authorList>
            <consortium name="Ensembl"/>
        </authorList>
    </citation>
    <scope>IDENTIFICATION</scope>
</reference>
<proteinExistence type="predicted"/>
<dbReference type="GeneTree" id="ENSGT00390000006753"/>
<dbReference type="InParanoid" id="A0A671F8A2"/>
<dbReference type="SUPFAM" id="SSF52499">
    <property type="entry name" value="Isochorismatase-like hydrolases"/>
    <property type="match status" value="1"/>
</dbReference>
<protein>
    <submittedName>
        <fullName evidence="1">Uncharacterized protein</fullName>
    </submittedName>
</protein>
<dbReference type="Gene3D" id="3.40.50.850">
    <property type="entry name" value="Isochorismatase-like"/>
    <property type="match status" value="1"/>
</dbReference>
<keyword evidence="2" id="KW-1185">Reference proteome</keyword>
<dbReference type="InterPro" id="IPR036380">
    <property type="entry name" value="Isochorismatase-like_sf"/>
</dbReference>
<organism evidence="1 2">
    <name type="scientific">Rhinolophus ferrumequinum</name>
    <name type="common">Greater horseshoe bat</name>
    <dbReference type="NCBI Taxonomy" id="59479"/>
    <lineage>
        <taxon>Eukaryota</taxon>
        <taxon>Metazoa</taxon>
        <taxon>Chordata</taxon>
        <taxon>Craniata</taxon>
        <taxon>Vertebrata</taxon>
        <taxon>Euteleostomi</taxon>
        <taxon>Mammalia</taxon>
        <taxon>Eutheria</taxon>
        <taxon>Laurasiatheria</taxon>
        <taxon>Chiroptera</taxon>
        <taxon>Yinpterochiroptera</taxon>
        <taxon>Rhinolophoidea</taxon>
        <taxon>Rhinolophidae</taxon>
        <taxon>Rhinolophinae</taxon>
        <taxon>Rhinolophus</taxon>
    </lineage>
</organism>
<sequence>GNLAEAAVPALPSSGGGGAGTPSGIVPVLFCSSVFARPWSVPQDAGYELLIQKFLSLYGDLLDVCREFGVQLFAEEWGQYVDLPEGFAVSERCEVRLVQLRIQLTTLGNLTLASIVFFCCDMQERFRPAIKYFGDIIRVGQRSVWARILRIPVFITEQYPKGLGNIVQEIDLIGVRLVLAKTKFSVVLSEIVLALAEVPGLRSVDFLFSIRLMCIQQTALELVGRGIGVRILADATSSRSCSAAAGDKGHPKFKEIKNLIKASAPESGLLSK</sequence>
<dbReference type="PANTHER" id="PTHR14119">
    <property type="entry name" value="HYDROLASE"/>
    <property type="match status" value="1"/>
</dbReference>
<evidence type="ECO:0000313" key="1">
    <source>
        <dbReference type="Ensembl" id="ENSRFEP00010019983.1"/>
    </source>
</evidence>
<reference evidence="2" key="3">
    <citation type="submission" date="2018-12" db="EMBL/GenBank/DDBJ databases">
        <title>G10K-VGP greater horseshoe bat female genome, primary haplotype.</title>
        <authorList>
            <person name="Teeling E."/>
            <person name="Myers G."/>
            <person name="Vernes S."/>
            <person name="Pippel M."/>
            <person name="Winkler S."/>
            <person name="Fedrigo O."/>
            <person name="Rhie A."/>
            <person name="Koren S."/>
            <person name="Phillippy A."/>
            <person name="Lewin H."/>
            <person name="Damas J."/>
            <person name="Howe K."/>
            <person name="Mountcastle J."/>
            <person name="Jarvis E.D."/>
        </authorList>
    </citation>
    <scope>NUCLEOTIDE SEQUENCE [LARGE SCALE GENOMIC DNA]</scope>
</reference>
<reference evidence="1 2" key="1">
    <citation type="journal article" date="2015" name="Annu Rev Anim Biosci">
        <title>The Genome 10K Project: a way forward.</title>
        <authorList>
            <person name="Koepfli K.P."/>
            <person name="Paten B."/>
            <person name="O'Brien S.J."/>
            <person name="Koepfli K.P."/>
            <person name="Paten B."/>
            <person name="Antunes A."/>
            <person name="Belov K."/>
            <person name="Bustamante C."/>
            <person name="Castoe T.A."/>
            <person name="Clawson H."/>
            <person name="Crawford A.J."/>
            <person name="Diekhans M."/>
            <person name="Distel D."/>
            <person name="Durbin R."/>
            <person name="Earl D."/>
            <person name="Fujita M.K."/>
            <person name="Gamble T."/>
            <person name="Georges A."/>
            <person name="Gemmell N."/>
            <person name="Gilbert M.T."/>
            <person name="Graves J.M."/>
            <person name="Green R.E."/>
            <person name="Hickey G."/>
            <person name="Jarvis E.D."/>
            <person name="Johnson W."/>
            <person name="Komissarov A."/>
            <person name="Korf I."/>
            <person name="Kuhn R."/>
            <person name="Larkin D.M."/>
            <person name="Lewin H."/>
            <person name="Lopez J.V."/>
            <person name="Ma J."/>
            <person name="Marques-Bonet T."/>
            <person name="Miller W."/>
            <person name="Murphy R."/>
            <person name="Pevzner P."/>
            <person name="Shapiro B."/>
            <person name="Steiner C."/>
            <person name="Tamazian G."/>
            <person name="Venkatesh B."/>
            <person name="Wang J."/>
            <person name="Wayne R."/>
            <person name="Wiley E."/>
            <person name="Yang H."/>
            <person name="Zhang G."/>
            <person name="Haussler D."/>
            <person name="Ryder O."/>
            <person name="O'Brien S.J."/>
        </authorList>
    </citation>
    <scope>NUCLEOTIDE SEQUENCE</scope>
</reference>
<evidence type="ECO:0000313" key="2">
    <source>
        <dbReference type="Proteomes" id="UP000472240"/>
    </source>
</evidence>
<name>A0A671F8A2_RHIFE</name>
<dbReference type="Proteomes" id="UP000472240">
    <property type="component" value="Chromosome 24"/>
</dbReference>
<dbReference type="Ensembl" id="ENSRFET00010021747.1">
    <property type="protein sequence ID" value="ENSRFEP00010019983.1"/>
    <property type="gene ID" value="ENSRFEG00010013300.1"/>
</dbReference>
<dbReference type="AlphaFoldDB" id="A0A671F8A2"/>
<dbReference type="PANTHER" id="PTHR14119:SF17">
    <property type="entry name" value="ISOCHORISMATASE DOMAIN-CONTAINING PROTEIN 1"/>
    <property type="match status" value="1"/>
</dbReference>
<reference evidence="1 2" key="2">
    <citation type="journal article" date="2018" name="Annu Rev Anim Biosci">
        <title>Bat Biology, Genomes, and the Bat1K Project: To Generate Chromosome-Level Genomes for All Living Bat Species.</title>
        <authorList>
            <person name="Teeling E.C."/>
            <person name="Vernes S.C."/>
            <person name="Davalos L.M."/>
            <person name="Ray D.A."/>
            <person name="Gilbert M.T.P."/>
            <person name="Myers E."/>
        </authorList>
    </citation>
    <scope>NUCLEOTIDE SEQUENCE</scope>
</reference>
<reference evidence="1" key="5">
    <citation type="submission" date="2025-09" db="UniProtKB">
        <authorList>
            <consortium name="Ensembl"/>
        </authorList>
    </citation>
    <scope>IDENTIFICATION</scope>
</reference>
<accession>A0A671F8A2</accession>
<dbReference type="InterPro" id="IPR050993">
    <property type="entry name" value="Isochorismatase_domain"/>
</dbReference>